<evidence type="ECO:0000313" key="5">
    <source>
        <dbReference type="Proteomes" id="UP000198407"/>
    </source>
</evidence>
<dbReference type="InterPro" id="IPR036249">
    <property type="entry name" value="Thioredoxin-like_sf"/>
</dbReference>
<gene>
    <name evidence="4" type="ORF">SAMN05444352_12625</name>
</gene>
<dbReference type="EC" id="5.99.1.4" evidence="1"/>
<dbReference type="PANTHER" id="PTHR42943:SF2">
    <property type="entry name" value="GLUTATHIONE S-TRANSFERASE KAPPA 1"/>
    <property type="match status" value="1"/>
</dbReference>
<evidence type="ECO:0000313" key="4">
    <source>
        <dbReference type="EMBL" id="SNT15734.1"/>
    </source>
</evidence>
<dbReference type="Pfam" id="PF01323">
    <property type="entry name" value="DSBA"/>
    <property type="match status" value="1"/>
</dbReference>
<proteinExistence type="inferred from homology"/>
<evidence type="ECO:0000256" key="2">
    <source>
        <dbReference type="PIRSR" id="PIRSR006386-1"/>
    </source>
</evidence>
<dbReference type="AlphaFoldDB" id="A0A239KF14"/>
<dbReference type="InterPro" id="IPR014440">
    <property type="entry name" value="HCCAis_GSTk"/>
</dbReference>
<dbReference type="PANTHER" id="PTHR42943">
    <property type="entry name" value="GLUTATHIONE S-TRANSFERASE KAPPA"/>
    <property type="match status" value="1"/>
</dbReference>
<dbReference type="STRING" id="1215104.GCA_000730585_01275"/>
<dbReference type="GO" id="GO:0018845">
    <property type="term" value="F:2-hydroxychromene-2-carboxylate isomerase activity"/>
    <property type="evidence" value="ECO:0007669"/>
    <property type="project" value="UniProtKB-UniRule"/>
</dbReference>
<dbReference type="OrthoDB" id="5244108at2"/>
<evidence type="ECO:0000259" key="3">
    <source>
        <dbReference type="Pfam" id="PF01323"/>
    </source>
</evidence>
<keyword evidence="1 4" id="KW-0413">Isomerase</keyword>
<comment type="catalytic activity">
    <reaction evidence="1">
        <text>2-hydroxychromene-2-carboxylate = (3E)-4-(2-hydroxyphenyl)-2-oxobut-3-enoate</text>
        <dbReference type="Rhea" id="RHEA:27401"/>
        <dbReference type="ChEBI" id="CHEBI:59350"/>
        <dbReference type="ChEBI" id="CHEBI:59353"/>
        <dbReference type="EC" id="5.99.1.4"/>
    </reaction>
</comment>
<dbReference type="GO" id="GO:0004602">
    <property type="term" value="F:glutathione peroxidase activity"/>
    <property type="evidence" value="ECO:0007669"/>
    <property type="project" value="TreeGrafter"/>
</dbReference>
<dbReference type="PIRSF" id="PIRSF006386">
    <property type="entry name" value="HCCAis_GSTk"/>
    <property type="match status" value="1"/>
</dbReference>
<name>A0A239KF14_9PSED</name>
<keyword evidence="5" id="KW-1185">Reference proteome</keyword>
<dbReference type="InterPro" id="IPR051924">
    <property type="entry name" value="GST_Kappa/NadH"/>
</dbReference>
<dbReference type="GO" id="GO:0004364">
    <property type="term" value="F:glutathione transferase activity"/>
    <property type="evidence" value="ECO:0007669"/>
    <property type="project" value="TreeGrafter"/>
</dbReference>
<dbReference type="SUPFAM" id="SSF52833">
    <property type="entry name" value="Thioredoxin-like"/>
    <property type="match status" value="1"/>
</dbReference>
<organism evidence="4 5">
    <name type="scientific">Pseudomonas japonica</name>
    <dbReference type="NCBI Taxonomy" id="256466"/>
    <lineage>
        <taxon>Bacteria</taxon>
        <taxon>Pseudomonadati</taxon>
        <taxon>Pseudomonadota</taxon>
        <taxon>Gammaproteobacteria</taxon>
        <taxon>Pseudomonadales</taxon>
        <taxon>Pseudomonadaceae</taxon>
        <taxon>Pseudomonas</taxon>
    </lineage>
</organism>
<dbReference type="Gene3D" id="3.40.30.10">
    <property type="entry name" value="Glutaredoxin"/>
    <property type="match status" value="1"/>
</dbReference>
<comment type="similarity">
    <text evidence="1">Belongs to the GST superfamily. NadH family.</text>
</comment>
<accession>A0A239KF14</accession>
<dbReference type="RefSeq" id="WP_052419516.1">
    <property type="nucleotide sequence ID" value="NZ_FZOL01000026.1"/>
</dbReference>
<dbReference type="InterPro" id="IPR001853">
    <property type="entry name" value="DSBA-like_thioredoxin_dom"/>
</dbReference>
<reference evidence="5" key="1">
    <citation type="submission" date="2017-06" db="EMBL/GenBank/DDBJ databases">
        <authorList>
            <person name="Varghese N."/>
            <person name="Submissions S."/>
        </authorList>
    </citation>
    <scope>NUCLEOTIDE SEQUENCE [LARGE SCALE GENOMIC DNA]</scope>
    <source>
        <strain evidence="5">DSM 22348</strain>
    </source>
</reference>
<feature type="active site" description="Nucleophile" evidence="2">
    <location>
        <position position="11"/>
    </location>
</feature>
<dbReference type="EMBL" id="FZOL01000026">
    <property type="protein sequence ID" value="SNT15734.1"/>
    <property type="molecule type" value="Genomic_DNA"/>
</dbReference>
<dbReference type="Proteomes" id="UP000198407">
    <property type="component" value="Unassembled WGS sequence"/>
</dbReference>
<evidence type="ECO:0000256" key="1">
    <source>
        <dbReference type="PIRNR" id="PIRNR006386"/>
    </source>
</evidence>
<feature type="domain" description="DSBA-like thioredoxin" evidence="3">
    <location>
        <begin position="5"/>
        <end position="194"/>
    </location>
</feature>
<sequence length="201" mass="21988">MHLQSVFDYLSPYAYLANTRLPGLDHPVEYMPIDILAVMKQVGNQPSPACPPKLKYSGIDAARWAALYQVPFAPNGGLFQAMRAGRFDGALLVRAAVAAQQAGVFETFHPALFAAVWAGNDDLTSSDTRGAFLRTLKIDSDIWHLADTPAVREQLAANNELAVQKGVFGVPTFFCNDEMYFGNDRLDFVRAALQQAKGVHA</sequence>
<protein>
    <recommendedName>
        <fullName evidence="1">2-hydroxychromene-2-carboxylate isomerase</fullName>
        <ecNumber evidence="1">5.99.1.4</ecNumber>
    </recommendedName>
</protein>
<dbReference type="GO" id="GO:0006749">
    <property type="term" value="P:glutathione metabolic process"/>
    <property type="evidence" value="ECO:0007669"/>
    <property type="project" value="TreeGrafter"/>
</dbReference>